<dbReference type="AlphaFoldDB" id="A0A843WCC8"/>
<reference evidence="1" key="1">
    <citation type="submission" date="2017-07" db="EMBL/GenBank/DDBJ databases">
        <title>Taro Niue Genome Assembly and Annotation.</title>
        <authorList>
            <person name="Atibalentja N."/>
            <person name="Keating K."/>
            <person name="Fields C.J."/>
        </authorList>
    </citation>
    <scope>NUCLEOTIDE SEQUENCE</scope>
    <source>
        <strain evidence="1">Niue_2</strain>
        <tissue evidence="1">Leaf</tissue>
    </source>
</reference>
<sequence>MLLRFHDPVKLKTKKSVHVGTILVSLGDAVWLLCYKHGWPHRTVPQWYSLSGTYQGVHEPQHR</sequence>
<protein>
    <submittedName>
        <fullName evidence="1">Uncharacterized protein</fullName>
    </submittedName>
</protein>
<comment type="caution">
    <text evidence="1">The sequence shown here is derived from an EMBL/GenBank/DDBJ whole genome shotgun (WGS) entry which is preliminary data.</text>
</comment>
<name>A0A843WCC8_COLES</name>
<proteinExistence type="predicted"/>
<accession>A0A843WCC8</accession>
<evidence type="ECO:0000313" key="1">
    <source>
        <dbReference type="EMBL" id="MQM00650.1"/>
    </source>
</evidence>
<gene>
    <name evidence="1" type="ORF">Taro_033391</name>
</gene>
<organism evidence="1 2">
    <name type="scientific">Colocasia esculenta</name>
    <name type="common">Wild taro</name>
    <name type="synonym">Arum esculentum</name>
    <dbReference type="NCBI Taxonomy" id="4460"/>
    <lineage>
        <taxon>Eukaryota</taxon>
        <taxon>Viridiplantae</taxon>
        <taxon>Streptophyta</taxon>
        <taxon>Embryophyta</taxon>
        <taxon>Tracheophyta</taxon>
        <taxon>Spermatophyta</taxon>
        <taxon>Magnoliopsida</taxon>
        <taxon>Liliopsida</taxon>
        <taxon>Araceae</taxon>
        <taxon>Aroideae</taxon>
        <taxon>Colocasieae</taxon>
        <taxon>Colocasia</taxon>
    </lineage>
</organism>
<keyword evidence="2" id="KW-1185">Reference proteome</keyword>
<dbReference type="EMBL" id="NMUH01002545">
    <property type="protein sequence ID" value="MQM00650.1"/>
    <property type="molecule type" value="Genomic_DNA"/>
</dbReference>
<evidence type="ECO:0000313" key="2">
    <source>
        <dbReference type="Proteomes" id="UP000652761"/>
    </source>
</evidence>
<dbReference type="Proteomes" id="UP000652761">
    <property type="component" value="Unassembled WGS sequence"/>
</dbReference>